<keyword evidence="4" id="KW-0433">Leucine-rich repeat</keyword>
<keyword evidence="9" id="KW-0472">Membrane</keyword>
<comment type="caution">
    <text evidence="14">The sequence shown here is derived from an EMBL/GenBank/DDBJ whole genome shotgun (WGS) entry which is preliminary data.</text>
</comment>
<evidence type="ECO:0000256" key="8">
    <source>
        <dbReference type="ARBA" id="ARBA00022989"/>
    </source>
</evidence>
<reference evidence="14 15" key="1">
    <citation type="submission" date="2020-06" db="EMBL/GenBank/DDBJ databases">
        <title>Transcriptomic and genomic resources for Thalictrum thalictroides and T. hernandezii: Facilitating candidate gene discovery in an emerging model plant lineage.</title>
        <authorList>
            <person name="Arias T."/>
            <person name="Riano-Pachon D.M."/>
            <person name="Di Stilio V.S."/>
        </authorList>
    </citation>
    <scope>NUCLEOTIDE SEQUENCE [LARGE SCALE GENOMIC DNA]</scope>
    <source>
        <strain evidence="15">cv. WT478/WT964</strain>
        <tissue evidence="14">Leaves</tissue>
    </source>
</reference>
<keyword evidence="3" id="KW-1003">Cell membrane</keyword>
<evidence type="ECO:0000256" key="6">
    <source>
        <dbReference type="ARBA" id="ARBA00022729"/>
    </source>
</evidence>
<evidence type="ECO:0000256" key="5">
    <source>
        <dbReference type="ARBA" id="ARBA00022692"/>
    </source>
</evidence>
<accession>A0A7J6X8R4</accession>
<organism evidence="14 15">
    <name type="scientific">Thalictrum thalictroides</name>
    <name type="common">Rue-anemone</name>
    <name type="synonym">Anemone thalictroides</name>
    <dbReference type="NCBI Taxonomy" id="46969"/>
    <lineage>
        <taxon>Eukaryota</taxon>
        <taxon>Viridiplantae</taxon>
        <taxon>Streptophyta</taxon>
        <taxon>Embryophyta</taxon>
        <taxon>Tracheophyta</taxon>
        <taxon>Spermatophyta</taxon>
        <taxon>Magnoliopsida</taxon>
        <taxon>Ranunculales</taxon>
        <taxon>Ranunculaceae</taxon>
        <taxon>Thalictroideae</taxon>
        <taxon>Thalictrum</taxon>
    </lineage>
</organism>
<dbReference type="AlphaFoldDB" id="A0A7J6X8R4"/>
<evidence type="ECO:0000313" key="14">
    <source>
        <dbReference type="EMBL" id="KAF5205387.1"/>
    </source>
</evidence>
<evidence type="ECO:0000256" key="4">
    <source>
        <dbReference type="ARBA" id="ARBA00022614"/>
    </source>
</evidence>
<keyword evidence="15" id="KW-1185">Reference proteome</keyword>
<dbReference type="SUPFAM" id="SSF52058">
    <property type="entry name" value="L domain-like"/>
    <property type="match status" value="1"/>
</dbReference>
<keyword evidence="14" id="KW-0808">Transferase</keyword>
<keyword evidence="8" id="KW-1133">Transmembrane helix</keyword>
<dbReference type="PANTHER" id="PTHR27000:SF774">
    <property type="entry name" value="LEUCINE-RICH REPEAT-CONTAINING N-TERMINAL PLANT-TYPE DOMAIN-CONTAINING PROTEIN"/>
    <property type="match status" value="1"/>
</dbReference>
<dbReference type="Gene3D" id="3.80.10.10">
    <property type="entry name" value="Ribonuclease Inhibitor"/>
    <property type="match status" value="3"/>
</dbReference>
<name>A0A7J6X8R4_THATH</name>
<dbReference type="PANTHER" id="PTHR27000">
    <property type="entry name" value="LEUCINE-RICH REPEAT RECEPTOR-LIKE PROTEIN KINASE FAMILY PROTEIN-RELATED"/>
    <property type="match status" value="1"/>
</dbReference>
<feature type="domain" description="Disease resistance R13L4/SHOC-2-like LRR" evidence="13">
    <location>
        <begin position="165"/>
        <end position="376"/>
    </location>
</feature>
<evidence type="ECO:0000313" key="15">
    <source>
        <dbReference type="Proteomes" id="UP000554482"/>
    </source>
</evidence>
<protein>
    <submittedName>
        <fullName evidence="14">Leucine-rich repeat receptor-like protein kinase pepr2</fullName>
    </submittedName>
</protein>
<comment type="subcellular location">
    <subcellularLocation>
        <location evidence="2">Cell membrane</location>
    </subcellularLocation>
    <subcellularLocation>
        <location evidence="1">Membrane</location>
        <topology evidence="1">Single-pass membrane protein</topology>
    </subcellularLocation>
</comment>
<dbReference type="GO" id="GO:0016301">
    <property type="term" value="F:kinase activity"/>
    <property type="evidence" value="ECO:0007669"/>
    <property type="project" value="UniProtKB-KW"/>
</dbReference>
<feature type="signal peptide" evidence="12">
    <location>
        <begin position="1"/>
        <end position="25"/>
    </location>
</feature>
<evidence type="ECO:0000256" key="12">
    <source>
        <dbReference type="SAM" id="SignalP"/>
    </source>
</evidence>
<evidence type="ECO:0000256" key="3">
    <source>
        <dbReference type="ARBA" id="ARBA00022475"/>
    </source>
</evidence>
<dbReference type="FunFam" id="3.80.10.10:FF:000375">
    <property type="entry name" value="Piriformospora indica-insensitive protein 2"/>
    <property type="match status" value="1"/>
</dbReference>
<dbReference type="GO" id="GO:0051707">
    <property type="term" value="P:response to other organism"/>
    <property type="evidence" value="ECO:0007669"/>
    <property type="project" value="UniProtKB-ARBA"/>
</dbReference>
<evidence type="ECO:0000256" key="11">
    <source>
        <dbReference type="ARBA" id="ARBA00023180"/>
    </source>
</evidence>
<evidence type="ECO:0000256" key="10">
    <source>
        <dbReference type="ARBA" id="ARBA00023170"/>
    </source>
</evidence>
<dbReference type="OrthoDB" id="676979at2759"/>
<keyword evidence="11" id="KW-0325">Glycoprotein</keyword>
<evidence type="ECO:0000259" key="13">
    <source>
        <dbReference type="Pfam" id="PF23598"/>
    </source>
</evidence>
<dbReference type="InterPro" id="IPR055414">
    <property type="entry name" value="LRR_R13L4/SHOC2-like"/>
</dbReference>
<dbReference type="GO" id="GO:0005886">
    <property type="term" value="C:plasma membrane"/>
    <property type="evidence" value="ECO:0007669"/>
    <property type="project" value="UniProtKB-SubCell"/>
</dbReference>
<dbReference type="FunFam" id="3.80.10.10:FF:000299">
    <property type="entry name" value="Piriformospora indica-insensitive protein 2"/>
    <property type="match status" value="1"/>
</dbReference>
<feature type="chain" id="PRO_5029706363" evidence="12">
    <location>
        <begin position="26"/>
        <end position="479"/>
    </location>
</feature>
<gene>
    <name evidence="14" type="ORF">FRX31_005030</name>
</gene>
<dbReference type="FunFam" id="3.80.10.10:FF:000269">
    <property type="entry name" value="Piriformospora indica-insensitive protein 2"/>
    <property type="match status" value="1"/>
</dbReference>
<dbReference type="Proteomes" id="UP000554482">
    <property type="component" value="Unassembled WGS sequence"/>
</dbReference>
<dbReference type="InterPro" id="IPR032675">
    <property type="entry name" value="LRR_dom_sf"/>
</dbReference>
<keyword evidence="10 14" id="KW-0675">Receptor</keyword>
<keyword evidence="6 12" id="KW-0732">Signal</keyword>
<dbReference type="EMBL" id="JABWDY010004134">
    <property type="protein sequence ID" value="KAF5205387.1"/>
    <property type="molecule type" value="Genomic_DNA"/>
</dbReference>
<evidence type="ECO:0000256" key="1">
    <source>
        <dbReference type="ARBA" id="ARBA00004167"/>
    </source>
</evidence>
<evidence type="ECO:0000256" key="7">
    <source>
        <dbReference type="ARBA" id="ARBA00022737"/>
    </source>
</evidence>
<dbReference type="Pfam" id="PF23598">
    <property type="entry name" value="LRR_14"/>
    <property type="match status" value="1"/>
</dbReference>
<evidence type="ECO:0000256" key="2">
    <source>
        <dbReference type="ARBA" id="ARBA00004236"/>
    </source>
</evidence>
<keyword evidence="5" id="KW-0812">Transmembrane</keyword>
<proteinExistence type="predicted"/>
<keyword evidence="7" id="KW-0677">Repeat</keyword>
<keyword evidence="14" id="KW-0418">Kinase</keyword>
<sequence length="479" mass="52761">MEKLAVKTKGLLLICSLILISTVFCESDNSISAMEKSEKEGLYYAIQGFVGNWWNGSELFPDPCGWTPIQGVSCDLFDGFWYVTVLNIGKIQDNSLKCQPNAEFRRHVFELKHLQTLSFINCFNFPHQHPVFIETDNWDKLAGSLVSLEFRLNPGLIGQIPPSFGSLTNLQSLVLLENGLTGGLPANLGNLVSLKRIVLAGNKFSGQIPASLGGLTELLILDSSRNNLTGTLPLTFGGLTSLLKLDMSNNLLDGMLPNELGNLKNLTLLDLRNNRLSGGLTKSLEEMISLEEMALSNNPIGGNLMTIEWQNLQNLVSLDLSYMSLTGSVPESMTVLRRLRFLGLNHNNLSGNLSPKLAALPSLSALYMNGNNLTGKLEFSEWFYGKMGRRFGAWSNPNLCYPVELMSTGHVPFGVKPCQQGVTLLEANSNIKISSDEDSNQKYSILVSLGYSINVVDGSYWKVVLVKQIVIVLLMNYIL</sequence>
<evidence type="ECO:0000256" key="9">
    <source>
        <dbReference type="ARBA" id="ARBA00023136"/>
    </source>
</evidence>